<evidence type="ECO:0000259" key="1">
    <source>
        <dbReference type="Pfam" id="PF00188"/>
    </source>
</evidence>
<feature type="domain" description="SCP" evidence="1">
    <location>
        <begin position="51"/>
        <end position="194"/>
    </location>
</feature>
<dbReference type="Pfam" id="PF00188">
    <property type="entry name" value="CAP"/>
    <property type="match status" value="1"/>
</dbReference>
<reference evidence="2" key="1">
    <citation type="submission" date="2016-10" db="EMBL/GenBank/DDBJ databases">
        <authorList>
            <person name="de Groot N.N."/>
        </authorList>
    </citation>
    <scope>NUCLEOTIDE SEQUENCE</scope>
</reference>
<evidence type="ECO:0000313" key="2">
    <source>
        <dbReference type="EMBL" id="SFV59112.1"/>
    </source>
</evidence>
<protein>
    <submittedName>
        <fullName evidence="2">Transporter</fullName>
    </submittedName>
</protein>
<dbReference type="AlphaFoldDB" id="A0A1W1C067"/>
<organism evidence="2">
    <name type="scientific">hydrothermal vent metagenome</name>
    <dbReference type="NCBI Taxonomy" id="652676"/>
    <lineage>
        <taxon>unclassified sequences</taxon>
        <taxon>metagenomes</taxon>
        <taxon>ecological metagenomes</taxon>
    </lineage>
</organism>
<sequence length="199" mass="22378">MFELTLKNKSYLLIFSTFLIVGCGEISANSPTQTSNKNNITHMNITQQEFLDAINKVRSTPRDCYPDDPTRGFMKATHPLTWNNELYASALEHSTDLANSDTFSHLGSGTEYDITGNGKPSKFFERIVANGYKYYYSVGENIAGGQTTLEDVMDAWLKSPEHCTNIMKDVYDEVGMAVVLKEDSTYGVYWTQNFGTKTK</sequence>
<gene>
    <name evidence="2" type="ORF">MNB_SV-14-1622</name>
</gene>
<accession>A0A1W1C067</accession>
<dbReference type="Gene3D" id="3.40.33.10">
    <property type="entry name" value="CAP"/>
    <property type="match status" value="1"/>
</dbReference>
<dbReference type="PANTHER" id="PTHR31157:SF1">
    <property type="entry name" value="SCP DOMAIN-CONTAINING PROTEIN"/>
    <property type="match status" value="1"/>
</dbReference>
<dbReference type="PROSITE" id="PS51257">
    <property type="entry name" value="PROKAR_LIPOPROTEIN"/>
    <property type="match status" value="1"/>
</dbReference>
<name>A0A1W1C067_9ZZZZ</name>
<dbReference type="EMBL" id="FPHN01000098">
    <property type="protein sequence ID" value="SFV59112.1"/>
    <property type="molecule type" value="Genomic_DNA"/>
</dbReference>
<dbReference type="InterPro" id="IPR014044">
    <property type="entry name" value="CAP_dom"/>
</dbReference>
<dbReference type="CDD" id="cd05379">
    <property type="entry name" value="CAP_bacterial"/>
    <property type="match status" value="1"/>
</dbReference>
<proteinExistence type="predicted"/>
<dbReference type="PANTHER" id="PTHR31157">
    <property type="entry name" value="SCP DOMAIN-CONTAINING PROTEIN"/>
    <property type="match status" value="1"/>
</dbReference>
<dbReference type="InterPro" id="IPR035940">
    <property type="entry name" value="CAP_sf"/>
</dbReference>
<dbReference type="SUPFAM" id="SSF55797">
    <property type="entry name" value="PR-1-like"/>
    <property type="match status" value="1"/>
</dbReference>